<organism evidence="1 2">
    <name type="scientific">Rhizophagus irregularis</name>
    <dbReference type="NCBI Taxonomy" id="588596"/>
    <lineage>
        <taxon>Eukaryota</taxon>
        <taxon>Fungi</taxon>
        <taxon>Fungi incertae sedis</taxon>
        <taxon>Mucoromycota</taxon>
        <taxon>Glomeromycotina</taxon>
        <taxon>Glomeromycetes</taxon>
        <taxon>Glomerales</taxon>
        <taxon>Glomeraceae</taxon>
        <taxon>Rhizophagus</taxon>
    </lineage>
</organism>
<accession>A0A915YR58</accession>
<dbReference type="EMBL" id="CAGKOT010000002">
    <property type="protein sequence ID" value="CAB5314121.1"/>
    <property type="molecule type" value="Genomic_DNA"/>
</dbReference>
<evidence type="ECO:0000313" key="1">
    <source>
        <dbReference type="EMBL" id="CAB5314121.1"/>
    </source>
</evidence>
<name>A0A915YR58_9GLOM</name>
<sequence length="152" mass="17757">MCNKNDCWPISLKLNIYLVIFFYRDASRKISYLNVKTTVLSLIATQPLRPWSKFSVSPQSITSSIVKRMSHQFQINLPAIQEDQEMVVDEETQPDSSSKNKYISGENPLARKLGIWLIWTIHTLKKLIEELSSETLIHTVQLLRWKSMPRRH</sequence>
<comment type="caution">
    <text evidence="1">The sequence shown here is derived from an EMBL/GenBank/DDBJ whole genome shotgun (WGS) entry which is preliminary data.</text>
</comment>
<evidence type="ECO:0000313" key="2">
    <source>
        <dbReference type="Proteomes" id="UP000684084"/>
    </source>
</evidence>
<proteinExistence type="predicted"/>
<reference evidence="1" key="1">
    <citation type="submission" date="2020-05" db="EMBL/GenBank/DDBJ databases">
        <authorList>
            <person name="Rincon C."/>
            <person name="Sanders R I."/>
            <person name="Robbins C."/>
            <person name="Chaturvedi A."/>
        </authorList>
    </citation>
    <scope>NUCLEOTIDE SEQUENCE</scope>
    <source>
        <strain evidence="1">CHB12</strain>
    </source>
</reference>
<dbReference type="AlphaFoldDB" id="A0A915YR58"/>
<protein>
    <submittedName>
        <fullName evidence="1">Uncharacterized protein</fullName>
    </submittedName>
</protein>
<gene>
    <name evidence="1" type="ORF">CHRIB12_LOCUS1766</name>
</gene>
<dbReference type="Proteomes" id="UP000684084">
    <property type="component" value="Unassembled WGS sequence"/>
</dbReference>